<organism evidence="7 8">
    <name type="scientific">Colletotrichum destructivum</name>
    <dbReference type="NCBI Taxonomy" id="34406"/>
    <lineage>
        <taxon>Eukaryota</taxon>
        <taxon>Fungi</taxon>
        <taxon>Dikarya</taxon>
        <taxon>Ascomycota</taxon>
        <taxon>Pezizomycotina</taxon>
        <taxon>Sordariomycetes</taxon>
        <taxon>Hypocreomycetidae</taxon>
        <taxon>Glomerellales</taxon>
        <taxon>Glomerellaceae</taxon>
        <taxon>Colletotrichum</taxon>
        <taxon>Colletotrichum destructivum species complex</taxon>
    </lineage>
</organism>
<sequence>MRRVSVEKRPNAIRLVQSQGLVFADVVAPGASEPYWPDDRYYSFTEEEIGVLEEASRNVFAMCCEAADFLVEHPGIIKKMAVPAFTVKQIKESWSREPAWGSIYGRFDVCFGGLQHPDPRLRVPRFYEFNADTPTSLLESALIQWLWLEQTGHGNDQFNIITERLVKAWKRNLTLIDNKLGHKPTVYFAVGEGESTGEEAMNTMFLLETCQQAGWTTKTLTMEEIAKSKDGRFYDAQGNHIDVIFKLYPWEFMINQQFGEACFEDMENIGKRDEGHYVGGTIWIEPPYKLLWSSKAIFAVLWDMFKDDPRHKWLLPTYFDDEVPTSMTSFARKPIFSREGADVVLRKEGKIIQDASTGDYGAEGYIVQELAVLPEFIDDDNASHFPVLGMWFVDGDPVGLGIREDITPITTIASVFIPHSIEDGPVNYARQEAADDEEVENLLRVEPFFDSFNKEENEMLSYIKKVVIS</sequence>
<evidence type="ECO:0000256" key="5">
    <source>
        <dbReference type="ARBA" id="ARBA00022842"/>
    </source>
</evidence>
<dbReference type="Gene3D" id="3.30.1490.330">
    <property type="match status" value="1"/>
</dbReference>
<feature type="domain" description="Glutathionylspermidine synthase pre-ATP-grasp-like" evidence="6">
    <location>
        <begin position="16"/>
        <end position="421"/>
    </location>
</feature>
<proteinExistence type="predicted"/>
<reference evidence="8" key="1">
    <citation type="journal article" date="2023" name="bioRxiv">
        <title>Complete genome of the Medicago anthracnose fungus, Colletotrichum destructivum, reveals a mini-chromosome-like region within a core chromosome.</title>
        <authorList>
            <person name="Lapalu N."/>
            <person name="Simon A."/>
            <person name="Lu A."/>
            <person name="Plaumann P.-L."/>
            <person name="Amselem J."/>
            <person name="Pigne S."/>
            <person name="Auger A."/>
            <person name="Koch C."/>
            <person name="Dallery J.-F."/>
            <person name="O'Connell R.J."/>
        </authorList>
    </citation>
    <scope>NUCLEOTIDE SEQUENCE [LARGE SCALE GENOMIC DNA]</scope>
    <source>
        <strain evidence="8">CBS 520.97</strain>
    </source>
</reference>
<evidence type="ECO:0000256" key="2">
    <source>
        <dbReference type="ARBA" id="ARBA00022723"/>
    </source>
</evidence>
<keyword evidence="5" id="KW-0460">Magnesium</keyword>
<evidence type="ECO:0000256" key="4">
    <source>
        <dbReference type="ARBA" id="ARBA00022840"/>
    </source>
</evidence>
<dbReference type="RefSeq" id="XP_062776166.1">
    <property type="nucleotide sequence ID" value="XM_062920115.1"/>
</dbReference>
<keyword evidence="4" id="KW-0067">ATP-binding</keyword>
<keyword evidence="2" id="KW-0479">Metal-binding</keyword>
<dbReference type="GO" id="GO:0005524">
    <property type="term" value="F:ATP binding"/>
    <property type="evidence" value="ECO:0007669"/>
    <property type="project" value="UniProtKB-KW"/>
</dbReference>
<dbReference type="InterPro" id="IPR005494">
    <property type="entry name" value="GSPS_pre-ATP-grasp-like_dom"/>
</dbReference>
<dbReference type="AlphaFoldDB" id="A0AAX4I6D2"/>
<keyword evidence="1" id="KW-0436">Ligase</keyword>
<evidence type="ECO:0000256" key="1">
    <source>
        <dbReference type="ARBA" id="ARBA00022598"/>
    </source>
</evidence>
<dbReference type="SUPFAM" id="SSF56059">
    <property type="entry name" value="Glutathione synthetase ATP-binding domain-like"/>
    <property type="match status" value="1"/>
</dbReference>
<accession>A0AAX4I6D2</accession>
<dbReference type="GO" id="GO:0046872">
    <property type="term" value="F:metal ion binding"/>
    <property type="evidence" value="ECO:0007669"/>
    <property type="project" value="UniProtKB-KW"/>
</dbReference>
<gene>
    <name evidence="7" type="ORF">CDEST_03956</name>
</gene>
<keyword evidence="3" id="KW-0547">Nucleotide-binding</keyword>
<protein>
    <submittedName>
        <fullName evidence="7">Glutathionylspermidine synthase, pre-ATP-grasp-like domain-containing protein</fullName>
    </submittedName>
</protein>
<dbReference type="Pfam" id="PF03738">
    <property type="entry name" value="GSP_synth"/>
    <property type="match status" value="1"/>
</dbReference>
<evidence type="ECO:0000259" key="6">
    <source>
        <dbReference type="Pfam" id="PF03738"/>
    </source>
</evidence>
<dbReference type="Proteomes" id="UP001322277">
    <property type="component" value="Chromosome 2"/>
</dbReference>
<dbReference type="GeneID" id="87940459"/>
<keyword evidence="8" id="KW-1185">Reference proteome</keyword>
<dbReference type="EMBL" id="CP137306">
    <property type="protein sequence ID" value="WQF78942.1"/>
    <property type="molecule type" value="Genomic_DNA"/>
</dbReference>
<evidence type="ECO:0000313" key="8">
    <source>
        <dbReference type="Proteomes" id="UP001322277"/>
    </source>
</evidence>
<dbReference type="InterPro" id="IPR016185">
    <property type="entry name" value="PreATP-grasp_dom_sf"/>
</dbReference>
<dbReference type="KEGG" id="cdet:87940459"/>
<name>A0AAX4I6D2_9PEZI</name>
<dbReference type="GO" id="GO:0016874">
    <property type="term" value="F:ligase activity"/>
    <property type="evidence" value="ECO:0007669"/>
    <property type="project" value="UniProtKB-KW"/>
</dbReference>
<evidence type="ECO:0000256" key="3">
    <source>
        <dbReference type="ARBA" id="ARBA00022741"/>
    </source>
</evidence>
<evidence type="ECO:0000313" key="7">
    <source>
        <dbReference type="EMBL" id="WQF78942.1"/>
    </source>
</evidence>
<dbReference type="SUPFAM" id="SSF52440">
    <property type="entry name" value="PreATP-grasp domain"/>
    <property type="match status" value="1"/>
</dbReference>